<dbReference type="PRINTS" id="PR01021">
    <property type="entry name" value="OMPADOMAIN"/>
</dbReference>
<evidence type="ECO:0000256" key="4">
    <source>
        <dbReference type="ARBA" id="ARBA00023237"/>
    </source>
</evidence>
<keyword evidence="3 5" id="KW-0472">Membrane</keyword>
<dbReference type="PANTHER" id="PTHR30329">
    <property type="entry name" value="STATOR ELEMENT OF FLAGELLAR MOTOR COMPLEX"/>
    <property type="match status" value="1"/>
</dbReference>
<keyword evidence="4" id="KW-0998">Cell outer membrane</keyword>
<name>A0A2T7GC30_9RHOB</name>
<dbReference type="PROSITE" id="PS51123">
    <property type="entry name" value="OMPA_2"/>
    <property type="match status" value="1"/>
</dbReference>
<comment type="caution">
    <text evidence="8">The sequence shown here is derived from an EMBL/GenBank/DDBJ whole genome shotgun (WGS) entry which is preliminary data.</text>
</comment>
<dbReference type="Proteomes" id="UP000244446">
    <property type="component" value="Unassembled WGS sequence"/>
</dbReference>
<keyword evidence="6" id="KW-0732">Signal</keyword>
<dbReference type="GO" id="GO:0009279">
    <property type="term" value="C:cell outer membrane"/>
    <property type="evidence" value="ECO:0007669"/>
    <property type="project" value="UniProtKB-SubCell"/>
</dbReference>
<evidence type="ECO:0000256" key="5">
    <source>
        <dbReference type="PROSITE-ProRule" id="PRU00473"/>
    </source>
</evidence>
<dbReference type="InterPro" id="IPR006664">
    <property type="entry name" value="OMP_bac"/>
</dbReference>
<keyword evidence="9" id="KW-1185">Reference proteome</keyword>
<evidence type="ECO:0000259" key="7">
    <source>
        <dbReference type="PROSITE" id="PS51123"/>
    </source>
</evidence>
<evidence type="ECO:0000256" key="1">
    <source>
        <dbReference type="ARBA" id="ARBA00004442"/>
    </source>
</evidence>
<sequence>MSGAHALRRALALVAALLAGPVTAADLALPGNAVMSRETVEEAASHALPVGPWSGGSLDARDVEGRITRQAWRIDSASQSTLQIMDMLETQLESAGFAPLFRCASEACGGFDFRFALKVLPPPEMFVDLFDYRFLSAHRPAEGAQSGDDYISLLVSRSGRDAYVQITRITPASRAAAPPLATGANAAPGGVAGAPAPSGAPIVQSLTQRGHAVLRDLDFATAADTLGPGPYASLTALAAFLKADKTRRIALVGHTDTVGGLDANLALSRRRAEAVMQRLMGAHGVPAAQLEADGIAYLSPIAPNTTEPGRETNRRVEAVLLSGG</sequence>
<comment type="subcellular location">
    <subcellularLocation>
        <location evidence="1">Cell outer membrane</location>
    </subcellularLocation>
</comment>
<accession>A0A2T7GC30</accession>
<dbReference type="OrthoDB" id="9792021at2"/>
<gene>
    <name evidence="8" type="ORF">DC366_03445</name>
</gene>
<feature type="chain" id="PRO_5015564317" evidence="6">
    <location>
        <begin position="25"/>
        <end position="324"/>
    </location>
</feature>
<evidence type="ECO:0000256" key="6">
    <source>
        <dbReference type="SAM" id="SignalP"/>
    </source>
</evidence>
<dbReference type="InterPro" id="IPR036737">
    <property type="entry name" value="OmpA-like_sf"/>
</dbReference>
<dbReference type="PROSITE" id="PS00758">
    <property type="entry name" value="ARGE_DAPE_CPG2_1"/>
    <property type="match status" value="1"/>
</dbReference>
<proteinExistence type="predicted"/>
<evidence type="ECO:0000256" key="2">
    <source>
        <dbReference type="ARBA" id="ARBA00022801"/>
    </source>
</evidence>
<dbReference type="AlphaFoldDB" id="A0A2T7GC30"/>
<dbReference type="Pfam" id="PF00691">
    <property type="entry name" value="OmpA"/>
    <property type="match status" value="1"/>
</dbReference>
<evidence type="ECO:0000256" key="3">
    <source>
        <dbReference type="ARBA" id="ARBA00023136"/>
    </source>
</evidence>
<reference evidence="8 9" key="1">
    <citation type="submission" date="2018-04" db="EMBL/GenBank/DDBJ databases">
        <title>Pelagivirga bohaiensis gen. nov., sp. nov., a bacterium isolated from the Bohai Sea.</title>
        <authorList>
            <person name="Ji X."/>
        </authorList>
    </citation>
    <scope>NUCLEOTIDE SEQUENCE [LARGE SCALE GENOMIC DNA]</scope>
    <source>
        <strain evidence="8 9">BH-SD19</strain>
    </source>
</reference>
<evidence type="ECO:0000313" key="8">
    <source>
        <dbReference type="EMBL" id="PVA11985.1"/>
    </source>
</evidence>
<dbReference type="PANTHER" id="PTHR30329:SF21">
    <property type="entry name" value="LIPOPROTEIN YIAD-RELATED"/>
    <property type="match status" value="1"/>
</dbReference>
<dbReference type="InterPro" id="IPR050330">
    <property type="entry name" value="Bact_OuterMem_StrucFunc"/>
</dbReference>
<dbReference type="CDD" id="cd07185">
    <property type="entry name" value="OmpA_C-like"/>
    <property type="match status" value="1"/>
</dbReference>
<feature type="signal peptide" evidence="6">
    <location>
        <begin position="1"/>
        <end position="24"/>
    </location>
</feature>
<dbReference type="SUPFAM" id="SSF103088">
    <property type="entry name" value="OmpA-like"/>
    <property type="match status" value="1"/>
</dbReference>
<dbReference type="RefSeq" id="WP_108690731.1">
    <property type="nucleotide sequence ID" value="NZ_QCYH01000001.1"/>
</dbReference>
<keyword evidence="2" id="KW-0378">Hydrolase</keyword>
<dbReference type="InterPro" id="IPR006665">
    <property type="entry name" value="OmpA-like"/>
</dbReference>
<protein>
    <submittedName>
        <fullName evidence="8">OmpA family protein</fullName>
    </submittedName>
</protein>
<feature type="domain" description="OmpA-like" evidence="7">
    <location>
        <begin position="206"/>
        <end position="324"/>
    </location>
</feature>
<dbReference type="InterPro" id="IPR001261">
    <property type="entry name" value="ArgE/DapE_CS"/>
</dbReference>
<dbReference type="EMBL" id="QCYH01000001">
    <property type="protein sequence ID" value="PVA11985.1"/>
    <property type="molecule type" value="Genomic_DNA"/>
</dbReference>
<dbReference type="Gene3D" id="3.30.1330.60">
    <property type="entry name" value="OmpA-like domain"/>
    <property type="match status" value="1"/>
</dbReference>
<organism evidence="8 9">
    <name type="scientific">Pelagivirga sediminicola</name>
    <dbReference type="NCBI Taxonomy" id="2170575"/>
    <lineage>
        <taxon>Bacteria</taxon>
        <taxon>Pseudomonadati</taxon>
        <taxon>Pseudomonadota</taxon>
        <taxon>Alphaproteobacteria</taxon>
        <taxon>Rhodobacterales</taxon>
        <taxon>Paracoccaceae</taxon>
        <taxon>Pelagivirga</taxon>
    </lineage>
</organism>
<evidence type="ECO:0000313" key="9">
    <source>
        <dbReference type="Proteomes" id="UP000244446"/>
    </source>
</evidence>